<evidence type="ECO:0000259" key="8">
    <source>
        <dbReference type="Pfam" id="PF08646"/>
    </source>
</evidence>
<dbReference type="CDD" id="cd04476">
    <property type="entry name" value="RPA1_DBD_C"/>
    <property type="match status" value="1"/>
</dbReference>
<dbReference type="EC" id="5.6.2.3" evidence="6"/>
<comment type="similarity">
    <text evidence="6">Belongs to the helicase family.</text>
</comment>
<dbReference type="InterPro" id="IPR047192">
    <property type="entry name" value="Euk_RPA1_DBD_C"/>
</dbReference>
<dbReference type="SUPFAM" id="SSF52540">
    <property type="entry name" value="P-loop containing nucleoside triphosphate hydrolases"/>
    <property type="match status" value="2"/>
</dbReference>
<name>A0AAW2XQ85_9LAMI</name>
<dbReference type="PANTHER" id="PTHR10492:SF90">
    <property type="entry name" value="ATP-DEPENDENT DNA HELICASE"/>
    <property type="match status" value="1"/>
</dbReference>
<evidence type="ECO:0000256" key="5">
    <source>
        <dbReference type="ARBA" id="ARBA00023125"/>
    </source>
</evidence>
<keyword evidence="6" id="KW-0233">DNA recombination</keyword>
<protein>
    <recommendedName>
        <fullName evidence="6">ATP-dependent DNA helicase</fullName>
        <ecNumber evidence="6">5.6.2.3</ecNumber>
    </recommendedName>
</protein>
<dbReference type="InterPro" id="IPR027417">
    <property type="entry name" value="P-loop_NTPase"/>
</dbReference>
<reference evidence="9" key="1">
    <citation type="submission" date="2020-06" db="EMBL/GenBank/DDBJ databases">
        <authorList>
            <person name="Li T."/>
            <person name="Hu X."/>
            <person name="Zhang T."/>
            <person name="Song X."/>
            <person name="Zhang H."/>
            <person name="Dai N."/>
            <person name="Sheng W."/>
            <person name="Hou X."/>
            <person name="Wei L."/>
        </authorList>
    </citation>
    <scope>NUCLEOTIDE SEQUENCE</scope>
    <source>
        <strain evidence="9">KEN1</strain>
        <tissue evidence="9">Leaf</tissue>
    </source>
</reference>
<dbReference type="GO" id="GO:0006281">
    <property type="term" value="P:DNA repair"/>
    <property type="evidence" value="ECO:0007669"/>
    <property type="project" value="UniProtKB-KW"/>
</dbReference>
<dbReference type="GO" id="GO:0006310">
    <property type="term" value="P:DNA recombination"/>
    <property type="evidence" value="ECO:0007669"/>
    <property type="project" value="UniProtKB-KW"/>
</dbReference>
<feature type="domain" description="Replication factor A C-terminal" evidence="8">
    <location>
        <begin position="369"/>
        <end position="490"/>
    </location>
</feature>
<dbReference type="GO" id="GO:0016787">
    <property type="term" value="F:hydrolase activity"/>
    <property type="evidence" value="ECO:0007669"/>
    <property type="project" value="UniProtKB-KW"/>
</dbReference>
<evidence type="ECO:0000256" key="2">
    <source>
        <dbReference type="ARBA" id="ARBA00022723"/>
    </source>
</evidence>
<evidence type="ECO:0000256" key="1">
    <source>
        <dbReference type="ARBA" id="ARBA00005690"/>
    </source>
</evidence>
<proteinExistence type="inferred from homology"/>
<keyword evidence="6" id="KW-0227">DNA damage</keyword>
<dbReference type="EMBL" id="JACGWN010000004">
    <property type="protein sequence ID" value="KAL0453975.1"/>
    <property type="molecule type" value="Genomic_DNA"/>
</dbReference>
<feature type="domain" description="DNA helicase Pif1-like DEAD-box helicase" evidence="7">
    <location>
        <begin position="209"/>
        <end position="254"/>
    </location>
</feature>
<dbReference type="InterPro" id="IPR013955">
    <property type="entry name" value="Rep_factor-A_C"/>
</dbReference>
<keyword evidence="3" id="KW-0863">Zinc-finger</keyword>
<evidence type="ECO:0000256" key="6">
    <source>
        <dbReference type="RuleBase" id="RU363044"/>
    </source>
</evidence>
<dbReference type="GO" id="GO:0000723">
    <property type="term" value="P:telomere maintenance"/>
    <property type="evidence" value="ECO:0007669"/>
    <property type="project" value="InterPro"/>
</dbReference>
<dbReference type="Gene3D" id="2.40.50.140">
    <property type="entry name" value="Nucleic acid-binding proteins"/>
    <property type="match status" value="1"/>
</dbReference>
<evidence type="ECO:0000256" key="4">
    <source>
        <dbReference type="ARBA" id="ARBA00022833"/>
    </source>
</evidence>
<keyword evidence="2" id="KW-0479">Metal-binding</keyword>
<dbReference type="Gene3D" id="3.40.50.300">
    <property type="entry name" value="P-loop containing nucleotide triphosphate hydrolases"/>
    <property type="match status" value="1"/>
</dbReference>
<sequence length="502" mass="57515">MHATVMISQVRGLILYYRSRKFKSYRSSLQGFHMMIPAKELSYDRDALSNERTQLYSDLNFQQKKVYDDVIRAVKSNTGGFFFVYGSGGTGKTYLWKTIITRLSSQGKVVLAVASSGIASLLLPGGRTAHSKFKIPMIVDEDTTCRISQGTPLVDLISKASLVIWDEAPMEHRNVFEAANKIFKDIIGYTDPDAKWKVFGGKTIVLGDIWQDCKVLELTTNMRLHHSSLDPTEVETMRNFGKWALELGDGKLPAYNFDNEDEPSWIKILDNLLIYNSGDPIMDVVSSTYPDLAFKYNDPTFFRERAILAPTNEIVDEINSYILSSLSGEARKYRSSDRICPSENMIVDNQSLLYPIEFLNTLKLFQEKFHTCKATIQKIEYQYNWYYKSCQCKKVVREINSVLWCERCNREVQYPTPKYKLTVEVKDFTGGAHFVIFDKEVEKLINCSASSLLEISDKDGEQCEQIGIQAFDQLRFCTFIFQVKVTKFNTMQGSKVYCQQGY</sequence>
<dbReference type="AlphaFoldDB" id="A0AAW2XQ85"/>
<comment type="catalytic activity">
    <reaction evidence="6">
        <text>ATP + H2O = ADP + phosphate + H(+)</text>
        <dbReference type="Rhea" id="RHEA:13065"/>
        <dbReference type="ChEBI" id="CHEBI:15377"/>
        <dbReference type="ChEBI" id="CHEBI:15378"/>
        <dbReference type="ChEBI" id="CHEBI:30616"/>
        <dbReference type="ChEBI" id="CHEBI:43474"/>
        <dbReference type="ChEBI" id="CHEBI:456216"/>
        <dbReference type="EC" id="5.6.2.3"/>
    </reaction>
</comment>
<dbReference type="InterPro" id="IPR012340">
    <property type="entry name" value="NA-bd_OB-fold"/>
</dbReference>
<keyword evidence="6" id="KW-0067">ATP-binding</keyword>
<feature type="domain" description="DNA helicase Pif1-like DEAD-box helicase" evidence="7">
    <location>
        <begin position="59"/>
        <end position="207"/>
    </location>
</feature>
<dbReference type="GO" id="GO:0043139">
    <property type="term" value="F:5'-3' DNA helicase activity"/>
    <property type="evidence" value="ECO:0007669"/>
    <property type="project" value="UniProtKB-EC"/>
</dbReference>
<comment type="cofactor">
    <cofactor evidence="6">
        <name>Mg(2+)</name>
        <dbReference type="ChEBI" id="CHEBI:18420"/>
    </cofactor>
</comment>
<dbReference type="InterPro" id="IPR010285">
    <property type="entry name" value="DNA_helicase_pif1-like_DEAD"/>
</dbReference>
<dbReference type="GO" id="GO:0008270">
    <property type="term" value="F:zinc ion binding"/>
    <property type="evidence" value="ECO:0007669"/>
    <property type="project" value="UniProtKB-KW"/>
</dbReference>
<comment type="similarity">
    <text evidence="1">Belongs to the replication factor A protein 1 family.</text>
</comment>
<comment type="caution">
    <text evidence="9">The sequence shown here is derived from an EMBL/GenBank/DDBJ whole genome shotgun (WGS) entry which is preliminary data.</text>
</comment>
<dbReference type="SUPFAM" id="SSF50249">
    <property type="entry name" value="Nucleic acid-binding proteins"/>
    <property type="match status" value="1"/>
</dbReference>
<reference evidence="9" key="2">
    <citation type="journal article" date="2024" name="Plant">
        <title>Genomic evolution and insights into agronomic trait innovations of Sesamum species.</title>
        <authorList>
            <person name="Miao H."/>
            <person name="Wang L."/>
            <person name="Qu L."/>
            <person name="Liu H."/>
            <person name="Sun Y."/>
            <person name="Le M."/>
            <person name="Wang Q."/>
            <person name="Wei S."/>
            <person name="Zheng Y."/>
            <person name="Lin W."/>
            <person name="Duan Y."/>
            <person name="Cao H."/>
            <person name="Xiong S."/>
            <person name="Wang X."/>
            <person name="Wei L."/>
            <person name="Li C."/>
            <person name="Ma Q."/>
            <person name="Ju M."/>
            <person name="Zhao R."/>
            <person name="Li G."/>
            <person name="Mu C."/>
            <person name="Tian Q."/>
            <person name="Mei H."/>
            <person name="Zhang T."/>
            <person name="Gao T."/>
            <person name="Zhang H."/>
        </authorList>
    </citation>
    <scope>NUCLEOTIDE SEQUENCE</scope>
    <source>
        <strain evidence="9">KEN1</strain>
    </source>
</reference>
<gene>
    <name evidence="9" type="ORF">Slati_1375600</name>
</gene>
<dbReference type="Pfam" id="PF05970">
    <property type="entry name" value="PIF1"/>
    <property type="match status" value="2"/>
</dbReference>
<evidence type="ECO:0000259" key="7">
    <source>
        <dbReference type="Pfam" id="PF05970"/>
    </source>
</evidence>
<dbReference type="Pfam" id="PF08646">
    <property type="entry name" value="Rep_fac-A_C"/>
    <property type="match status" value="1"/>
</dbReference>
<keyword evidence="6" id="KW-0378">Hydrolase</keyword>
<evidence type="ECO:0000313" key="9">
    <source>
        <dbReference type="EMBL" id="KAL0453975.1"/>
    </source>
</evidence>
<accession>A0AAW2XQ85</accession>
<dbReference type="GO" id="GO:0005524">
    <property type="term" value="F:ATP binding"/>
    <property type="evidence" value="ECO:0007669"/>
    <property type="project" value="UniProtKB-KW"/>
</dbReference>
<evidence type="ECO:0000256" key="3">
    <source>
        <dbReference type="ARBA" id="ARBA00022771"/>
    </source>
</evidence>
<keyword evidence="4" id="KW-0862">Zinc</keyword>
<keyword evidence="6" id="KW-0234">DNA repair</keyword>
<dbReference type="PANTHER" id="PTHR10492">
    <property type="match status" value="1"/>
</dbReference>
<organism evidence="9">
    <name type="scientific">Sesamum latifolium</name>
    <dbReference type="NCBI Taxonomy" id="2727402"/>
    <lineage>
        <taxon>Eukaryota</taxon>
        <taxon>Viridiplantae</taxon>
        <taxon>Streptophyta</taxon>
        <taxon>Embryophyta</taxon>
        <taxon>Tracheophyta</taxon>
        <taxon>Spermatophyta</taxon>
        <taxon>Magnoliopsida</taxon>
        <taxon>eudicotyledons</taxon>
        <taxon>Gunneridae</taxon>
        <taxon>Pentapetalae</taxon>
        <taxon>asterids</taxon>
        <taxon>lamiids</taxon>
        <taxon>Lamiales</taxon>
        <taxon>Pedaliaceae</taxon>
        <taxon>Sesamum</taxon>
    </lineage>
</organism>
<keyword evidence="6" id="KW-0347">Helicase</keyword>
<dbReference type="GO" id="GO:0003677">
    <property type="term" value="F:DNA binding"/>
    <property type="evidence" value="ECO:0007669"/>
    <property type="project" value="UniProtKB-KW"/>
</dbReference>
<keyword evidence="6" id="KW-0547">Nucleotide-binding</keyword>
<keyword evidence="5" id="KW-0238">DNA-binding</keyword>